<accession>A0A842YMX5</accession>
<dbReference type="OrthoDB" id="43236at2157"/>
<evidence type="ECO:0000313" key="9">
    <source>
        <dbReference type="EMBL" id="MBE2900308.1"/>
    </source>
</evidence>
<evidence type="ECO:0000256" key="8">
    <source>
        <dbReference type="HAMAP-Rule" id="MF_01471"/>
    </source>
</evidence>
<dbReference type="Pfam" id="PF09827">
    <property type="entry name" value="CRISPR_Cas2"/>
    <property type="match status" value="1"/>
</dbReference>
<keyword evidence="6 8" id="KW-0460">Magnesium</keyword>
<dbReference type="RefSeq" id="WP_192962064.1">
    <property type="nucleotide sequence ID" value="NZ_QKOF01000006.1"/>
</dbReference>
<dbReference type="PANTHER" id="PTHR34405">
    <property type="entry name" value="CRISPR-ASSOCIATED ENDORIBONUCLEASE CAS2"/>
    <property type="match status" value="1"/>
</dbReference>
<dbReference type="HAMAP" id="MF_01471">
    <property type="entry name" value="Cas2"/>
    <property type="match status" value="1"/>
</dbReference>
<feature type="binding site" evidence="8">
    <location>
        <position position="8"/>
    </location>
    <ligand>
        <name>Mg(2+)</name>
        <dbReference type="ChEBI" id="CHEBI:18420"/>
        <note>catalytic</note>
    </ligand>
</feature>
<evidence type="ECO:0000256" key="6">
    <source>
        <dbReference type="ARBA" id="ARBA00022842"/>
    </source>
</evidence>
<dbReference type="GO" id="GO:0016787">
    <property type="term" value="F:hydrolase activity"/>
    <property type="evidence" value="ECO:0007669"/>
    <property type="project" value="UniProtKB-KW"/>
</dbReference>
<gene>
    <name evidence="8 9" type="primary">cas2</name>
    <name evidence="9" type="ORF">DNK57_05755</name>
</gene>
<reference evidence="9" key="1">
    <citation type="submission" date="2018-06" db="EMBL/GenBank/DDBJ databases">
        <title>Draft genome sequence of Methanothermobacter thermautotrophicus Strain WHS, a thermophilic, hydrogenotrophic methanogen isolated from Washburn Hot Springs in Yellowstone National Park, USA.</title>
        <authorList>
            <person name="Mckay L.J."/>
            <person name="Klingelsmith K."/>
            <person name="Inskeep W.P."/>
            <person name="Fields M.W."/>
        </authorList>
    </citation>
    <scope>NUCLEOTIDE SEQUENCE</scope>
    <source>
        <strain evidence="9">WHS</strain>
    </source>
</reference>
<evidence type="ECO:0000256" key="1">
    <source>
        <dbReference type="ARBA" id="ARBA00001946"/>
    </source>
</evidence>
<dbReference type="PANTHER" id="PTHR34405:SF1">
    <property type="entry name" value="CRISPR-ASSOCIATED ENDORIBONUCLEASE CAS2"/>
    <property type="match status" value="1"/>
</dbReference>
<dbReference type="InterPro" id="IPR021127">
    <property type="entry name" value="CRISPR_associated_Cas2"/>
</dbReference>
<dbReference type="Proteomes" id="UP000646659">
    <property type="component" value="Unassembled WGS sequence"/>
</dbReference>
<dbReference type="GO" id="GO:0051607">
    <property type="term" value="P:defense response to virus"/>
    <property type="evidence" value="ECO:0007669"/>
    <property type="project" value="UniProtKB-UniRule"/>
</dbReference>
<dbReference type="NCBIfam" id="TIGR01573">
    <property type="entry name" value="cas2"/>
    <property type="match status" value="1"/>
</dbReference>
<comment type="cofactor">
    <cofactor evidence="1 8">
        <name>Mg(2+)</name>
        <dbReference type="ChEBI" id="CHEBI:18420"/>
    </cofactor>
</comment>
<dbReference type="InterPro" id="IPR019199">
    <property type="entry name" value="Virulence_VapD/CRISPR_Cas2"/>
</dbReference>
<dbReference type="SUPFAM" id="SSF143430">
    <property type="entry name" value="TTP0101/SSO1404-like"/>
    <property type="match status" value="1"/>
</dbReference>
<name>A0A842YMX5_METTF</name>
<keyword evidence="5 8" id="KW-0378">Hydrolase</keyword>
<evidence type="ECO:0000256" key="4">
    <source>
        <dbReference type="ARBA" id="ARBA00022759"/>
    </source>
</evidence>
<dbReference type="CDD" id="cd09725">
    <property type="entry name" value="Cas2_I_II_III"/>
    <property type="match status" value="1"/>
</dbReference>
<sequence length="87" mass="10267">MYLLVVYDVDVKRVNKVHKFLKMYLHWRQNSVFEGEVSKAQFNEIQTGLHELIDETCDSVMIYEFPSKKYVSLHVLGIEKNTIGFIL</sequence>
<keyword evidence="3 8" id="KW-0479">Metal-binding</keyword>
<protein>
    <recommendedName>
        <fullName evidence="8">CRISPR-associated endoribonuclease Cas2</fullName>
        <ecNumber evidence="8">3.1.-.-</ecNumber>
    </recommendedName>
</protein>
<dbReference type="GO" id="GO:0046872">
    <property type="term" value="F:metal ion binding"/>
    <property type="evidence" value="ECO:0007669"/>
    <property type="project" value="UniProtKB-UniRule"/>
</dbReference>
<organism evidence="9 10">
    <name type="scientific">Methanothermobacter thermautotrophicus</name>
    <name type="common">Methanobacterium thermoformicicum</name>
    <dbReference type="NCBI Taxonomy" id="145262"/>
    <lineage>
        <taxon>Archaea</taxon>
        <taxon>Methanobacteriati</taxon>
        <taxon>Methanobacteriota</taxon>
        <taxon>Methanomada group</taxon>
        <taxon>Methanobacteria</taxon>
        <taxon>Methanobacteriales</taxon>
        <taxon>Methanobacteriaceae</taxon>
        <taxon>Methanothermobacter</taxon>
    </lineage>
</organism>
<comment type="similarity">
    <text evidence="8">Belongs to the CRISPR-associated endoribonuclease Cas2 protein family.</text>
</comment>
<evidence type="ECO:0000256" key="7">
    <source>
        <dbReference type="ARBA" id="ARBA00023118"/>
    </source>
</evidence>
<evidence type="ECO:0000256" key="5">
    <source>
        <dbReference type="ARBA" id="ARBA00022801"/>
    </source>
</evidence>
<evidence type="ECO:0000313" key="10">
    <source>
        <dbReference type="Proteomes" id="UP000646659"/>
    </source>
</evidence>
<proteinExistence type="inferred from homology"/>
<dbReference type="EMBL" id="QKOF01000006">
    <property type="protein sequence ID" value="MBE2900308.1"/>
    <property type="molecule type" value="Genomic_DNA"/>
</dbReference>
<evidence type="ECO:0000256" key="3">
    <source>
        <dbReference type="ARBA" id="ARBA00022723"/>
    </source>
</evidence>
<keyword evidence="2 8" id="KW-0540">Nuclease</keyword>
<evidence type="ECO:0000256" key="2">
    <source>
        <dbReference type="ARBA" id="ARBA00022722"/>
    </source>
</evidence>
<keyword evidence="7 8" id="KW-0051">Antiviral defense</keyword>
<dbReference type="GO" id="GO:0043571">
    <property type="term" value="P:maintenance of CRISPR repeat elements"/>
    <property type="evidence" value="ECO:0007669"/>
    <property type="project" value="UniProtKB-UniRule"/>
</dbReference>
<dbReference type="EC" id="3.1.-.-" evidence="8"/>
<dbReference type="GO" id="GO:0004521">
    <property type="term" value="F:RNA endonuclease activity"/>
    <property type="evidence" value="ECO:0007669"/>
    <property type="project" value="InterPro"/>
</dbReference>
<dbReference type="AlphaFoldDB" id="A0A842YMX5"/>
<dbReference type="Gene3D" id="3.30.70.240">
    <property type="match status" value="1"/>
</dbReference>
<comment type="caution">
    <text evidence="9">The sequence shown here is derived from an EMBL/GenBank/DDBJ whole genome shotgun (WGS) entry which is preliminary data.</text>
</comment>
<comment type="function">
    <text evidence="8">CRISPR (clustered regularly interspaced short palindromic repeat), is an adaptive immune system that provides protection against mobile genetic elements (viruses, transposable elements and conjugative plasmids). CRISPR clusters contain sequences complementary to antecedent mobile elements and target invading nucleic acids. CRISPR clusters are transcribed and processed into CRISPR RNA (crRNA). Functions as a ssRNA-specific endoribonuclease. Involved in the integration of spacer DNA into the CRISPR cassette.</text>
</comment>
<comment type="subunit">
    <text evidence="8">Homodimer, forms a heterotetramer with a Cas1 homodimer.</text>
</comment>
<keyword evidence="4 8" id="KW-0255">Endonuclease</keyword>